<name>A0A9Q3GH34_9BASI</name>
<comment type="caution">
    <text evidence="1">The sequence shown here is derived from an EMBL/GenBank/DDBJ whole genome shotgun (WGS) entry which is preliminary data.</text>
</comment>
<dbReference type="EMBL" id="AVOT02001493">
    <property type="protein sequence ID" value="MBW0467111.1"/>
    <property type="molecule type" value="Genomic_DNA"/>
</dbReference>
<evidence type="ECO:0000313" key="2">
    <source>
        <dbReference type="Proteomes" id="UP000765509"/>
    </source>
</evidence>
<protein>
    <submittedName>
        <fullName evidence="1">Uncharacterized protein</fullName>
    </submittedName>
</protein>
<proteinExistence type="predicted"/>
<evidence type="ECO:0000313" key="1">
    <source>
        <dbReference type="EMBL" id="MBW0467111.1"/>
    </source>
</evidence>
<dbReference type="AlphaFoldDB" id="A0A9Q3GH34"/>
<keyword evidence="2" id="KW-1185">Reference proteome</keyword>
<dbReference type="Proteomes" id="UP000765509">
    <property type="component" value="Unassembled WGS sequence"/>
</dbReference>
<reference evidence="1" key="1">
    <citation type="submission" date="2021-03" db="EMBL/GenBank/DDBJ databases">
        <title>Draft genome sequence of rust myrtle Austropuccinia psidii MF-1, a brazilian biotype.</title>
        <authorList>
            <person name="Quecine M.C."/>
            <person name="Pachon D.M.R."/>
            <person name="Bonatelli M.L."/>
            <person name="Correr F.H."/>
            <person name="Franceschini L.M."/>
            <person name="Leite T.F."/>
            <person name="Margarido G.R.A."/>
            <person name="Almeida C.A."/>
            <person name="Ferrarezi J.A."/>
            <person name="Labate C.A."/>
        </authorList>
    </citation>
    <scope>NUCLEOTIDE SEQUENCE</scope>
    <source>
        <strain evidence="1">MF-1</strain>
    </source>
</reference>
<sequence>MNGSCIIHFRLTDQVQQYDGGSPGHCLSWSNRRSEYSMSVFQAALSTSKAVCDRWGKGTAIEDTSIGRI</sequence>
<gene>
    <name evidence="1" type="ORF">O181_006826</name>
</gene>
<organism evidence="1 2">
    <name type="scientific">Austropuccinia psidii MF-1</name>
    <dbReference type="NCBI Taxonomy" id="1389203"/>
    <lineage>
        <taxon>Eukaryota</taxon>
        <taxon>Fungi</taxon>
        <taxon>Dikarya</taxon>
        <taxon>Basidiomycota</taxon>
        <taxon>Pucciniomycotina</taxon>
        <taxon>Pucciniomycetes</taxon>
        <taxon>Pucciniales</taxon>
        <taxon>Sphaerophragmiaceae</taxon>
        <taxon>Austropuccinia</taxon>
    </lineage>
</organism>
<accession>A0A9Q3GH34</accession>